<dbReference type="STRING" id="388408.LAX5112_00217"/>
<keyword evidence="3" id="KW-1185">Reference proteome</keyword>
<dbReference type="RefSeq" id="WP_008191604.1">
    <property type="nucleotide sequence ID" value="NZ_CXWD01000001.1"/>
</dbReference>
<dbReference type="Pfam" id="PF04367">
    <property type="entry name" value="DUF502"/>
    <property type="match status" value="1"/>
</dbReference>
<evidence type="ECO:0000313" key="3">
    <source>
        <dbReference type="Proteomes" id="UP000053235"/>
    </source>
</evidence>
<reference evidence="3" key="1">
    <citation type="submission" date="2015-07" db="EMBL/GenBank/DDBJ databases">
        <authorList>
            <person name="Rodrigo-Torres Lidia"/>
            <person name="Arahal R.David."/>
        </authorList>
    </citation>
    <scope>NUCLEOTIDE SEQUENCE [LARGE SCALE GENOMIC DNA]</scope>
    <source>
        <strain evidence="3">CECT 5112</strain>
    </source>
</reference>
<feature type="transmembrane region" description="Helical" evidence="1">
    <location>
        <begin position="27"/>
        <end position="49"/>
    </location>
</feature>
<dbReference type="PANTHER" id="PTHR31876">
    <property type="entry name" value="COV-LIKE PROTEIN 1"/>
    <property type="match status" value="1"/>
</dbReference>
<organism evidence="2 3">
    <name type="scientific">Roseibium alexandrii</name>
    <dbReference type="NCBI Taxonomy" id="388408"/>
    <lineage>
        <taxon>Bacteria</taxon>
        <taxon>Pseudomonadati</taxon>
        <taxon>Pseudomonadota</taxon>
        <taxon>Alphaproteobacteria</taxon>
        <taxon>Hyphomicrobiales</taxon>
        <taxon>Stappiaceae</taxon>
        <taxon>Roseibium</taxon>
    </lineage>
</organism>
<dbReference type="OrthoDB" id="9780267at2"/>
<gene>
    <name evidence="2" type="ORF">LAX5112_00217</name>
</gene>
<dbReference type="Proteomes" id="UP000053235">
    <property type="component" value="Unassembled WGS sequence"/>
</dbReference>
<evidence type="ECO:0008006" key="4">
    <source>
        <dbReference type="Google" id="ProtNLM"/>
    </source>
</evidence>
<keyword evidence="1" id="KW-1133">Transmembrane helix</keyword>
<sequence length="245" mass="27417">MSKHKHNADDEHLVAHRPNAATRVRNYFLTGLVITGPIGITLWLTWTFIKWVDSWVKPFVPRVYNPETYLPFSIPGFGLIVAVVVLTIVGFLAANFLGRSLISFGERLVDRMPLVRNIYSGLKQIFQTVLDQRGTSFNKAALIEYPRKGLWAIVFISTDTKGEVSSQLKNLADTVSVFLPTTPNPTSGFLLFVPKEDVIELNMSVEDAAKLVISAGLVSPDYPEYVEDLVVDPKQAERLKKVEKV</sequence>
<evidence type="ECO:0000313" key="2">
    <source>
        <dbReference type="EMBL" id="CTQ64206.1"/>
    </source>
</evidence>
<evidence type="ECO:0000256" key="1">
    <source>
        <dbReference type="SAM" id="Phobius"/>
    </source>
</evidence>
<dbReference type="PANTHER" id="PTHR31876:SF26">
    <property type="entry name" value="PROTEIN LIKE COV 2"/>
    <property type="match status" value="1"/>
</dbReference>
<feature type="transmembrane region" description="Helical" evidence="1">
    <location>
        <begin position="69"/>
        <end position="97"/>
    </location>
</feature>
<keyword evidence="1" id="KW-0812">Transmembrane</keyword>
<proteinExistence type="predicted"/>
<keyword evidence="1" id="KW-0472">Membrane</keyword>
<protein>
    <recommendedName>
        <fullName evidence="4">DUF502 domain-containing protein</fullName>
    </recommendedName>
</protein>
<name>A0A0M6ZPV2_9HYPH</name>
<dbReference type="AlphaFoldDB" id="A0A0M6ZPV2"/>
<dbReference type="EMBL" id="CXWD01000001">
    <property type="protein sequence ID" value="CTQ64206.1"/>
    <property type="molecule type" value="Genomic_DNA"/>
</dbReference>
<dbReference type="InterPro" id="IPR007462">
    <property type="entry name" value="COV1-like"/>
</dbReference>
<accession>A0A0M6ZPV2</accession>